<evidence type="ECO:0000313" key="7">
    <source>
        <dbReference type="EMBL" id="MDT0559243.1"/>
    </source>
</evidence>
<dbReference type="Pfam" id="PF01943">
    <property type="entry name" value="Polysacc_synt"/>
    <property type="match status" value="1"/>
</dbReference>
<feature type="transmembrane region" description="Helical" evidence="6">
    <location>
        <begin position="185"/>
        <end position="207"/>
    </location>
</feature>
<evidence type="ECO:0000313" key="8">
    <source>
        <dbReference type="Proteomes" id="UP001259492"/>
    </source>
</evidence>
<keyword evidence="2" id="KW-1003">Cell membrane</keyword>
<proteinExistence type="predicted"/>
<feature type="transmembrane region" description="Helical" evidence="6">
    <location>
        <begin position="345"/>
        <end position="366"/>
    </location>
</feature>
<dbReference type="InterPro" id="IPR002797">
    <property type="entry name" value="Polysacc_synth"/>
</dbReference>
<dbReference type="InterPro" id="IPR044550">
    <property type="entry name" value="WzxE"/>
</dbReference>
<feature type="transmembrane region" description="Helical" evidence="6">
    <location>
        <begin position="56"/>
        <end position="77"/>
    </location>
</feature>
<feature type="transmembrane region" description="Helical" evidence="6">
    <location>
        <begin position="89"/>
        <end position="112"/>
    </location>
</feature>
<keyword evidence="3 6" id="KW-0812">Transmembrane</keyword>
<comment type="subcellular location">
    <subcellularLocation>
        <location evidence="1">Cell membrane</location>
        <topology evidence="1">Multi-pass membrane protein</topology>
    </subcellularLocation>
</comment>
<comment type="caution">
    <text evidence="7">The sequence shown here is derived from an EMBL/GenBank/DDBJ whole genome shotgun (WGS) entry which is preliminary data.</text>
</comment>
<dbReference type="EMBL" id="JAVRIA010000006">
    <property type="protein sequence ID" value="MDT0559243.1"/>
    <property type="molecule type" value="Genomic_DNA"/>
</dbReference>
<dbReference type="PANTHER" id="PTHR30250">
    <property type="entry name" value="PST FAMILY PREDICTED COLANIC ACID TRANSPORTER"/>
    <property type="match status" value="1"/>
</dbReference>
<feature type="transmembrane region" description="Helical" evidence="6">
    <location>
        <begin position="228"/>
        <end position="253"/>
    </location>
</feature>
<feature type="transmembrane region" description="Helical" evidence="6">
    <location>
        <begin position="371"/>
        <end position="393"/>
    </location>
</feature>
<reference evidence="7 8" key="1">
    <citation type="submission" date="2023-09" db="EMBL/GenBank/DDBJ databases">
        <authorList>
            <person name="Rey-Velasco X."/>
        </authorList>
    </citation>
    <scope>NUCLEOTIDE SEQUENCE [LARGE SCALE GENOMIC DNA]</scope>
    <source>
        <strain evidence="7 8">W332</strain>
    </source>
</reference>
<evidence type="ECO:0000256" key="1">
    <source>
        <dbReference type="ARBA" id="ARBA00004651"/>
    </source>
</evidence>
<gene>
    <name evidence="7" type="ORF">RM697_11315</name>
</gene>
<dbReference type="RefSeq" id="WP_311428006.1">
    <property type="nucleotide sequence ID" value="NZ_JAVRIA010000006.1"/>
</dbReference>
<feature type="transmembrane region" description="Helical" evidence="6">
    <location>
        <begin position="160"/>
        <end position="179"/>
    </location>
</feature>
<name>A0ABU2YQB0_9FLAO</name>
<feature type="transmembrane region" description="Helical" evidence="6">
    <location>
        <begin position="304"/>
        <end position="325"/>
    </location>
</feature>
<accession>A0ABU2YQB0</accession>
<feature type="transmembrane region" description="Helical" evidence="6">
    <location>
        <begin position="399"/>
        <end position="420"/>
    </location>
</feature>
<evidence type="ECO:0000256" key="2">
    <source>
        <dbReference type="ARBA" id="ARBA00022475"/>
    </source>
</evidence>
<keyword evidence="8" id="KW-1185">Reference proteome</keyword>
<evidence type="ECO:0000256" key="5">
    <source>
        <dbReference type="ARBA" id="ARBA00023136"/>
    </source>
</evidence>
<dbReference type="CDD" id="cd13125">
    <property type="entry name" value="MATE_like_10"/>
    <property type="match status" value="1"/>
</dbReference>
<keyword evidence="4 6" id="KW-1133">Transmembrane helix</keyword>
<evidence type="ECO:0000256" key="6">
    <source>
        <dbReference type="SAM" id="Phobius"/>
    </source>
</evidence>
<sequence>MNPFINKIKNNLLVKIASLNSLSVFLRLFTGFLTTKFLAVFVGAEGLALIGNFKNFLTPIQSISTLGFYSGVIKYVAEFKHKAFRLSKTISSITYITFLATCVVSIVCFISSDYLSKLVFLGDTNYSFVFKVLAVALPFYTAQALIMSVYNGLSKFKTVLFIAIGGQIVITILTLFMIWCYQLFGALLAMAIGEALIVFVSFLWIRKDARLLKLIKRKNVNLASLKRLSHYSVMALFTAICTPLVAILIRYYIINNEGIEAAGFWEAIRRISGYYLLFVTTLIALYVLPKLSEIKTDTGFRNEVLNFYKTIIPLFALGLVIIYFTRSLIVKILFTEDFVEVESLFLWQIIGDFIKVLAMVIAYQFLAKKMFWYYIITEAISLSLTYVLSVYFIDSLGVKGVTVAHAVSYSIYFIVILVIFRRPLFFPKDA</sequence>
<dbReference type="InterPro" id="IPR050833">
    <property type="entry name" value="Poly_Biosynth_Transport"/>
</dbReference>
<evidence type="ECO:0000256" key="3">
    <source>
        <dbReference type="ARBA" id="ARBA00022692"/>
    </source>
</evidence>
<organism evidence="7 8">
    <name type="scientific">Microcosmobacter mediterraneus</name>
    <dbReference type="NCBI Taxonomy" id="3075607"/>
    <lineage>
        <taxon>Bacteria</taxon>
        <taxon>Pseudomonadati</taxon>
        <taxon>Bacteroidota</taxon>
        <taxon>Flavobacteriia</taxon>
        <taxon>Flavobacteriales</taxon>
        <taxon>Flavobacteriaceae</taxon>
        <taxon>Microcosmobacter</taxon>
    </lineage>
</organism>
<dbReference type="Proteomes" id="UP001259492">
    <property type="component" value="Unassembled WGS sequence"/>
</dbReference>
<protein>
    <submittedName>
        <fullName evidence="7">O-antigen translocase</fullName>
    </submittedName>
</protein>
<feature type="transmembrane region" description="Helical" evidence="6">
    <location>
        <begin position="273"/>
        <end position="292"/>
    </location>
</feature>
<dbReference type="PANTHER" id="PTHR30250:SF30">
    <property type="entry name" value="LIPID III FLIPPASE"/>
    <property type="match status" value="1"/>
</dbReference>
<evidence type="ECO:0000256" key="4">
    <source>
        <dbReference type="ARBA" id="ARBA00022989"/>
    </source>
</evidence>
<feature type="transmembrane region" description="Helical" evidence="6">
    <location>
        <begin position="132"/>
        <end position="153"/>
    </location>
</feature>
<keyword evidence="5 6" id="KW-0472">Membrane</keyword>
<feature type="transmembrane region" description="Helical" evidence="6">
    <location>
        <begin position="21"/>
        <end position="44"/>
    </location>
</feature>